<protein>
    <submittedName>
        <fullName evidence="1">Uncharacterized protein</fullName>
    </submittedName>
</protein>
<gene>
    <name evidence="1" type="ORF">QQF64_016047</name>
</gene>
<reference evidence="1 2" key="1">
    <citation type="submission" date="2023-09" db="EMBL/GenBank/DDBJ databases">
        <authorList>
            <person name="Wang M."/>
        </authorList>
    </citation>
    <scope>NUCLEOTIDE SEQUENCE [LARGE SCALE GENOMIC DNA]</scope>
    <source>
        <strain evidence="1">GT-2023</strain>
        <tissue evidence="1">Liver</tissue>
    </source>
</reference>
<accession>A0ABR3LQU9</accession>
<comment type="caution">
    <text evidence="1">The sequence shown here is derived from an EMBL/GenBank/DDBJ whole genome shotgun (WGS) entry which is preliminary data.</text>
</comment>
<proteinExistence type="predicted"/>
<dbReference type="Proteomes" id="UP001558613">
    <property type="component" value="Unassembled WGS sequence"/>
</dbReference>
<evidence type="ECO:0000313" key="2">
    <source>
        <dbReference type="Proteomes" id="UP001558613"/>
    </source>
</evidence>
<sequence>MFTSSVALREVFLPYLLISPRNLQPVNTFSMYEHLPTTQRWSGFVISNVKNSVSNPLPCVCLSTDRPLLKPPPALRATARSRYHRAAPQSLHRPLSVVMATRRLTSSLCHSHMLMQSLRNNLHYSSV</sequence>
<organism evidence="1 2">
    <name type="scientific">Cirrhinus molitorella</name>
    <name type="common">mud carp</name>
    <dbReference type="NCBI Taxonomy" id="172907"/>
    <lineage>
        <taxon>Eukaryota</taxon>
        <taxon>Metazoa</taxon>
        <taxon>Chordata</taxon>
        <taxon>Craniata</taxon>
        <taxon>Vertebrata</taxon>
        <taxon>Euteleostomi</taxon>
        <taxon>Actinopterygii</taxon>
        <taxon>Neopterygii</taxon>
        <taxon>Teleostei</taxon>
        <taxon>Ostariophysi</taxon>
        <taxon>Cypriniformes</taxon>
        <taxon>Cyprinidae</taxon>
        <taxon>Labeoninae</taxon>
        <taxon>Labeonini</taxon>
        <taxon>Cirrhinus</taxon>
    </lineage>
</organism>
<name>A0ABR3LQU9_9TELE</name>
<keyword evidence="2" id="KW-1185">Reference proteome</keyword>
<evidence type="ECO:0000313" key="1">
    <source>
        <dbReference type="EMBL" id="KAL1253818.1"/>
    </source>
</evidence>
<dbReference type="EMBL" id="JAYMGO010000020">
    <property type="protein sequence ID" value="KAL1253818.1"/>
    <property type="molecule type" value="Genomic_DNA"/>
</dbReference>